<dbReference type="AlphaFoldDB" id="A0A7J5X8R7"/>
<evidence type="ECO:0000313" key="1">
    <source>
        <dbReference type="EMBL" id="KAF3833386.1"/>
    </source>
</evidence>
<protein>
    <submittedName>
        <fullName evidence="1">Uncharacterized protein</fullName>
    </submittedName>
</protein>
<dbReference type="EMBL" id="JAAKFY010000026">
    <property type="protein sequence ID" value="KAF3833386.1"/>
    <property type="molecule type" value="Genomic_DNA"/>
</dbReference>
<dbReference type="Proteomes" id="UP000518266">
    <property type="component" value="Unassembled WGS sequence"/>
</dbReference>
<organism evidence="1 2">
    <name type="scientific">Dissostichus mawsoni</name>
    <name type="common">Antarctic cod</name>
    <dbReference type="NCBI Taxonomy" id="36200"/>
    <lineage>
        <taxon>Eukaryota</taxon>
        <taxon>Metazoa</taxon>
        <taxon>Chordata</taxon>
        <taxon>Craniata</taxon>
        <taxon>Vertebrata</taxon>
        <taxon>Euteleostomi</taxon>
        <taxon>Actinopterygii</taxon>
        <taxon>Neopterygii</taxon>
        <taxon>Teleostei</taxon>
        <taxon>Neoteleostei</taxon>
        <taxon>Acanthomorphata</taxon>
        <taxon>Eupercaria</taxon>
        <taxon>Perciformes</taxon>
        <taxon>Notothenioidei</taxon>
        <taxon>Nototheniidae</taxon>
        <taxon>Dissostichus</taxon>
    </lineage>
</organism>
<name>A0A7J5X8R7_DISMA</name>
<gene>
    <name evidence="1" type="ORF">F7725_024590</name>
</gene>
<accession>A0A7J5X8R7</accession>
<reference evidence="1 2" key="1">
    <citation type="submission" date="2020-03" db="EMBL/GenBank/DDBJ databases">
        <title>Dissostichus mawsoni Genome sequencing and assembly.</title>
        <authorList>
            <person name="Park H."/>
        </authorList>
    </citation>
    <scope>NUCLEOTIDE SEQUENCE [LARGE SCALE GENOMIC DNA]</scope>
    <source>
        <strain evidence="1">DM0001</strain>
        <tissue evidence="1">Muscle</tissue>
    </source>
</reference>
<proteinExistence type="predicted"/>
<sequence>MTLINQRIRDVTESDPCYSLSRVREFDQEFDKILFLSTVDRHQVASLGHTVELCVSPGRLCVEVLVAAAVEGEPE</sequence>
<evidence type="ECO:0000313" key="2">
    <source>
        <dbReference type="Proteomes" id="UP000518266"/>
    </source>
</evidence>
<comment type="caution">
    <text evidence="1">The sequence shown here is derived from an EMBL/GenBank/DDBJ whole genome shotgun (WGS) entry which is preliminary data.</text>
</comment>
<keyword evidence="2" id="KW-1185">Reference proteome</keyword>